<sequence length="57" mass="6652">MEEEYWKRFLKTGDIKDYLYYKGMAICRQVMENYAQGACRHVCPDGTGGQPKLSNQE</sequence>
<dbReference type="RefSeq" id="WP_159753908.1">
    <property type="nucleotide sequence ID" value="NZ_CASSPE010000102.1"/>
</dbReference>
<comment type="caution">
    <text evidence="1">The sequence shown here is derived from an EMBL/GenBank/DDBJ whole genome shotgun (WGS) entry which is preliminary data.</text>
</comment>
<dbReference type="Proteomes" id="UP000460412">
    <property type="component" value="Unassembled WGS sequence"/>
</dbReference>
<gene>
    <name evidence="1" type="ORF">GN277_22300</name>
</gene>
<dbReference type="EMBL" id="WUQX01000001">
    <property type="protein sequence ID" value="MXP77983.1"/>
    <property type="molecule type" value="Genomic_DNA"/>
</dbReference>
<proteinExistence type="predicted"/>
<name>A0A7X3SKU3_9FIRM</name>
<dbReference type="AlphaFoldDB" id="A0A7X3SKU3"/>
<protein>
    <submittedName>
        <fullName evidence="1">Uncharacterized protein</fullName>
    </submittedName>
</protein>
<keyword evidence="2" id="KW-1185">Reference proteome</keyword>
<evidence type="ECO:0000313" key="1">
    <source>
        <dbReference type="EMBL" id="MXP77983.1"/>
    </source>
</evidence>
<evidence type="ECO:0000313" key="2">
    <source>
        <dbReference type="Proteomes" id="UP000460412"/>
    </source>
</evidence>
<accession>A0A7X3SKU3</accession>
<reference evidence="1 2" key="1">
    <citation type="submission" date="2019-12" db="EMBL/GenBank/DDBJ databases">
        <title>Sporaefaciens musculi gen. nov., sp. nov., a novel bacterium isolated from the caecum of an obese mouse.</title>
        <authorList>
            <person name="Rasmussen T.S."/>
            <person name="Streidl T."/>
            <person name="Hitch T.C.A."/>
            <person name="Wortmann E."/>
            <person name="Deptula P."/>
            <person name="Hansen M."/>
            <person name="Nielsen D.S."/>
            <person name="Clavel T."/>
            <person name="Vogensen F.K."/>
        </authorList>
    </citation>
    <scope>NUCLEOTIDE SEQUENCE [LARGE SCALE GENOMIC DNA]</scope>
    <source>
        <strain evidence="1 2">WCA-9-b2</strain>
    </source>
</reference>
<organism evidence="1 2">
    <name type="scientific">Sporofaciens musculi</name>
    <dbReference type="NCBI Taxonomy" id="2681861"/>
    <lineage>
        <taxon>Bacteria</taxon>
        <taxon>Bacillati</taxon>
        <taxon>Bacillota</taxon>
        <taxon>Clostridia</taxon>
        <taxon>Lachnospirales</taxon>
        <taxon>Lachnospiraceae</taxon>
        <taxon>Sporofaciens</taxon>
    </lineage>
</organism>